<gene>
    <name evidence="2" type="ORF">VFPBJ_00818</name>
</gene>
<dbReference type="OrthoDB" id="4932058at2759"/>
<organism evidence="2 3">
    <name type="scientific">Purpureocillium lilacinum</name>
    <name type="common">Paecilomyces lilacinus</name>
    <dbReference type="NCBI Taxonomy" id="33203"/>
    <lineage>
        <taxon>Eukaryota</taxon>
        <taxon>Fungi</taxon>
        <taxon>Dikarya</taxon>
        <taxon>Ascomycota</taxon>
        <taxon>Pezizomycotina</taxon>
        <taxon>Sordariomycetes</taxon>
        <taxon>Hypocreomycetidae</taxon>
        <taxon>Hypocreales</taxon>
        <taxon>Ophiocordycipitaceae</taxon>
        <taxon>Purpureocillium</taxon>
    </lineage>
</organism>
<proteinExistence type="predicted"/>
<reference evidence="2 3" key="1">
    <citation type="submission" date="2016-01" db="EMBL/GenBank/DDBJ databases">
        <title>Biosynthesis of antibiotic leucinostatins and their inhibition on Phytophthora in bio-control Purpureocillium lilacinum.</title>
        <authorList>
            <person name="Wang G."/>
            <person name="Liu Z."/>
            <person name="Lin R."/>
            <person name="Li E."/>
            <person name="Mao Z."/>
            <person name="Ling J."/>
            <person name="Yin W."/>
            <person name="Xie B."/>
        </authorList>
    </citation>
    <scope>NUCLEOTIDE SEQUENCE [LARGE SCALE GENOMIC DNA]</scope>
    <source>
        <strain evidence="2">PLBJ-1</strain>
    </source>
</reference>
<evidence type="ECO:0000256" key="1">
    <source>
        <dbReference type="SAM" id="SignalP"/>
    </source>
</evidence>
<evidence type="ECO:0000313" key="2">
    <source>
        <dbReference type="EMBL" id="OAQ86778.1"/>
    </source>
</evidence>
<dbReference type="Proteomes" id="UP000078240">
    <property type="component" value="Unassembled WGS sequence"/>
</dbReference>
<feature type="signal peptide" evidence="1">
    <location>
        <begin position="1"/>
        <end position="21"/>
    </location>
</feature>
<dbReference type="EMBL" id="LSBH01000001">
    <property type="protein sequence ID" value="OAQ86778.1"/>
    <property type="molecule type" value="Genomic_DNA"/>
</dbReference>
<keyword evidence="1" id="KW-0732">Signal</keyword>
<accession>A0A179HAS5</accession>
<sequence>MHATAALLVLLSACLIEPGAARLCNNKDISSKDVSGCDCQSGPTGCSQSCTYCPSDPIYETKQIKDCKSGCTDSETNCTGCGLYFRTVCNCVKHGCPNSAGGAITPGPAPVWVYESTNDPLITTTEFLPGILQMRASHERGWTYAQEWYKPAYQALFLNSPRSRKMEHIHIHVCKNRNLDTANHLTDEDIKSSSRLVQTVKDPELYCLGVNHSVTISNFAGALSNFLANPPSQTPPICKDLVGAGILQDHHDRTWACATTHRKGPEEKFCQ</sequence>
<protein>
    <submittedName>
        <fullName evidence="2">Uncharacterized protein</fullName>
    </submittedName>
</protein>
<feature type="chain" id="PRO_5043137052" evidence="1">
    <location>
        <begin position="22"/>
        <end position="271"/>
    </location>
</feature>
<dbReference type="AlphaFoldDB" id="A0A179HAS5"/>
<evidence type="ECO:0000313" key="3">
    <source>
        <dbReference type="Proteomes" id="UP000078240"/>
    </source>
</evidence>
<comment type="caution">
    <text evidence="2">The sequence shown here is derived from an EMBL/GenBank/DDBJ whole genome shotgun (WGS) entry which is preliminary data.</text>
</comment>
<name>A0A179HAS5_PURLI</name>